<dbReference type="InterPro" id="IPR041289">
    <property type="entry name" value="Bact_RF_family3"/>
</dbReference>
<dbReference type="EMBL" id="VBOU01000091">
    <property type="protein sequence ID" value="TMQ53044.1"/>
    <property type="molecule type" value="Genomic_DNA"/>
</dbReference>
<accession>A0A538SNU4</accession>
<comment type="caution">
    <text evidence="1">The sequence shown here is derived from an EMBL/GenBank/DDBJ whole genome shotgun (WGS) entry which is preliminary data.</text>
</comment>
<evidence type="ECO:0000313" key="1">
    <source>
        <dbReference type="EMBL" id="TMQ53044.1"/>
    </source>
</evidence>
<evidence type="ECO:0000313" key="2">
    <source>
        <dbReference type="Proteomes" id="UP000319829"/>
    </source>
</evidence>
<dbReference type="AlphaFoldDB" id="A0A538SNU4"/>
<dbReference type="Proteomes" id="UP000319829">
    <property type="component" value="Unassembled WGS sequence"/>
</dbReference>
<name>A0A538SNU4_UNCEI</name>
<gene>
    <name evidence="1" type="ORF">E6K74_10710</name>
</gene>
<dbReference type="Pfam" id="PF18845">
    <property type="entry name" value="baeRF_family3"/>
    <property type="match status" value="1"/>
</dbReference>
<protein>
    <submittedName>
        <fullName evidence="1">Uncharacterized protein</fullName>
    </submittedName>
</protein>
<sequence length="379" mass="42695">MIQSFRAEELQRLLLTNGPGPLLSLYLPTHRRHPEWKQDPVRFRALLHQAGELLGTRYKSRDAEAFLGPLRQLETDRHWESSLDGLALFRSESTTAVYRLPIPVPELVVVADTYHTKPLLKFLHSNSRYLVLAVSQNAVTLYEGSPFGAGAVNLQGVPSSLRDALGVPHYDRSFSAAGGWVQGGVFHGRGPGKERKKEELLRFFNAIDRGLHEYLHDERVPLVLAAVKYYHPIYRQVNRYPDLLEAGLEGNYERAPSDQIHTEAWPIVSRVLQERVETWVARYRERAGTGRASEQLEEIAVAAVTGRVQLLLVAEEESVWGILDRKTGSVQVHARRMNAEDADVLDDIAEESLKRGGEVYVVPRAWMPGPGPIAALFRF</sequence>
<proteinExistence type="predicted"/>
<reference evidence="1 2" key="1">
    <citation type="journal article" date="2019" name="Nat. Microbiol.">
        <title>Mediterranean grassland soil C-N compound turnover is dependent on rainfall and depth, and is mediated by genomically divergent microorganisms.</title>
        <authorList>
            <person name="Diamond S."/>
            <person name="Andeer P.F."/>
            <person name="Li Z."/>
            <person name="Crits-Christoph A."/>
            <person name="Burstein D."/>
            <person name="Anantharaman K."/>
            <person name="Lane K.R."/>
            <person name="Thomas B.C."/>
            <person name="Pan C."/>
            <person name="Northen T.R."/>
            <person name="Banfield J.F."/>
        </authorList>
    </citation>
    <scope>NUCLEOTIDE SEQUENCE [LARGE SCALE GENOMIC DNA]</scope>
    <source>
        <strain evidence="1">WS_4</strain>
    </source>
</reference>
<organism evidence="1 2">
    <name type="scientific">Eiseniibacteriota bacterium</name>
    <dbReference type="NCBI Taxonomy" id="2212470"/>
    <lineage>
        <taxon>Bacteria</taxon>
        <taxon>Candidatus Eiseniibacteriota</taxon>
    </lineage>
</organism>